<dbReference type="EMBL" id="JBHUOG010000002">
    <property type="protein sequence ID" value="MFD2797666.1"/>
    <property type="molecule type" value="Genomic_DNA"/>
</dbReference>
<keyword evidence="6" id="KW-1185">Reference proteome</keyword>
<dbReference type="InterPro" id="IPR050679">
    <property type="entry name" value="Bact_HTH_transcr_reg"/>
</dbReference>
<accession>A0ABW5W621</accession>
<dbReference type="InterPro" id="IPR000524">
    <property type="entry name" value="Tscrpt_reg_HTH_GntR"/>
</dbReference>
<keyword evidence="1" id="KW-0805">Transcription regulation</keyword>
<protein>
    <submittedName>
        <fullName evidence="5">Winged helix-turn-helix domain-containing protein</fullName>
    </submittedName>
</protein>
<proteinExistence type="predicted"/>
<dbReference type="RefSeq" id="WP_377190881.1">
    <property type="nucleotide sequence ID" value="NZ_JBHUOG010000002.1"/>
</dbReference>
<evidence type="ECO:0000313" key="5">
    <source>
        <dbReference type="EMBL" id="MFD2797666.1"/>
    </source>
</evidence>
<keyword evidence="3" id="KW-0804">Transcription</keyword>
<dbReference type="Pfam" id="PF00392">
    <property type="entry name" value="GntR"/>
    <property type="match status" value="1"/>
</dbReference>
<keyword evidence="2" id="KW-0238">DNA-binding</keyword>
<dbReference type="InterPro" id="IPR036388">
    <property type="entry name" value="WH-like_DNA-bd_sf"/>
</dbReference>
<dbReference type="PANTHER" id="PTHR44846:SF1">
    <property type="entry name" value="MANNOSYL-D-GLYCERATE TRANSPORT_METABOLISM SYSTEM REPRESSOR MNGR-RELATED"/>
    <property type="match status" value="1"/>
</dbReference>
<evidence type="ECO:0000259" key="4">
    <source>
        <dbReference type="PROSITE" id="PS50949"/>
    </source>
</evidence>
<gene>
    <name evidence="5" type="ORF">ACFS27_29195</name>
</gene>
<dbReference type="CDD" id="cd07377">
    <property type="entry name" value="WHTH_GntR"/>
    <property type="match status" value="1"/>
</dbReference>
<evidence type="ECO:0000313" key="6">
    <source>
        <dbReference type="Proteomes" id="UP001597479"/>
    </source>
</evidence>
<name>A0ABW5W621_9MICO</name>
<reference evidence="6" key="1">
    <citation type="journal article" date="2019" name="Int. J. Syst. Evol. Microbiol.">
        <title>The Global Catalogue of Microorganisms (GCM) 10K type strain sequencing project: providing services to taxonomists for standard genome sequencing and annotation.</title>
        <authorList>
            <consortium name="The Broad Institute Genomics Platform"/>
            <consortium name="The Broad Institute Genome Sequencing Center for Infectious Disease"/>
            <person name="Wu L."/>
            <person name="Ma J."/>
        </authorList>
    </citation>
    <scope>NUCLEOTIDE SEQUENCE [LARGE SCALE GENOMIC DNA]</scope>
    <source>
        <strain evidence="6">CCM 7044</strain>
    </source>
</reference>
<dbReference type="PANTHER" id="PTHR44846">
    <property type="entry name" value="MANNOSYL-D-GLYCERATE TRANSPORT/METABOLISM SYSTEM REPRESSOR MNGR-RELATED"/>
    <property type="match status" value="1"/>
</dbReference>
<sequence length="168" mass="17657">MYLVHLVRALGNLDPGDGVPREQLLTDAPGEEHGQAGAVAHHRRVDQATSEQLLEGARHLAFGEPHERTAGRRLAGELRRRITSGELSEGAQLPSSATLQAEHGVSSTVVRDALGALKAVGYVIGQQGKGVFVASADQRTASAGDESLAERVAALEARVQALEDARSA</sequence>
<comment type="caution">
    <text evidence="5">The sequence shown here is derived from an EMBL/GenBank/DDBJ whole genome shotgun (WGS) entry which is preliminary data.</text>
</comment>
<organism evidence="5 6">
    <name type="scientific">Promicromonospora vindobonensis</name>
    <dbReference type="NCBI Taxonomy" id="195748"/>
    <lineage>
        <taxon>Bacteria</taxon>
        <taxon>Bacillati</taxon>
        <taxon>Actinomycetota</taxon>
        <taxon>Actinomycetes</taxon>
        <taxon>Micrococcales</taxon>
        <taxon>Promicromonosporaceae</taxon>
        <taxon>Promicromonospora</taxon>
    </lineage>
</organism>
<feature type="domain" description="HTH gntR-type" evidence="4">
    <location>
        <begin position="68"/>
        <end position="136"/>
    </location>
</feature>
<evidence type="ECO:0000256" key="2">
    <source>
        <dbReference type="ARBA" id="ARBA00023125"/>
    </source>
</evidence>
<dbReference type="Proteomes" id="UP001597479">
    <property type="component" value="Unassembled WGS sequence"/>
</dbReference>
<evidence type="ECO:0000256" key="1">
    <source>
        <dbReference type="ARBA" id="ARBA00023015"/>
    </source>
</evidence>
<dbReference type="InterPro" id="IPR036390">
    <property type="entry name" value="WH_DNA-bd_sf"/>
</dbReference>
<dbReference type="Gene3D" id="1.10.10.10">
    <property type="entry name" value="Winged helix-like DNA-binding domain superfamily/Winged helix DNA-binding domain"/>
    <property type="match status" value="1"/>
</dbReference>
<dbReference type="PROSITE" id="PS50949">
    <property type="entry name" value="HTH_GNTR"/>
    <property type="match status" value="1"/>
</dbReference>
<dbReference type="SMART" id="SM00345">
    <property type="entry name" value="HTH_GNTR"/>
    <property type="match status" value="1"/>
</dbReference>
<evidence type="ECO:0000256" key="3">
    <source>
        <dbReference type="ARBA" id="ARBA00023163"/>
    </source>
</evidence>
<dbReference type="SUPFAM" id="SSF46785">
    <property type="entry name" value="Winged helix' DNA-binding domain"/>
    <property type="match status" value="1"/>
</dbReference>